<evidence type="ECO:0000313" key="4">
    <source>
        <dbReference type="Proteomes" id="UP001287356"/>
    </source>
</evidence>
<feature type="domain" description="VWFA" evidence="2">
    <location>
        <begin position="65"/>
        <end position="223"/>
    </location>
</feature>
<reference evidence="3" key="2">
    <citation type="submission" date="2023-06" db="EMBL/GenBank/DDBJ databases">
        <authorList>
            <consortium name="Lawrence Berkeley National Laboratory"/>
            <person name="Haridas S."/>
            <person name="Hensen N."/>
            <person name="Bonometti L."/>
            <person name="Westerberg I."/>
            <person name="Brannstrom I.O."/>
            <person name="Guillou S."/>
            <person name="Cros-Aarteil S."/>
            <person name="Calhoun S."/>
            <person name="Kuo A."/>
            <person name="Mondo S."/>
            <person name="Pangilinan J."/>
            <person name="Riley R."/>
            <person name="Labutti K."/>
            <person name="Andreopoulos B."/>
            <person name="Lipzen A."/>
            <person name="Chen C."/>
            <person name="Yanf M."/>
            <person name="Daum C."/>
            <person name="Ng V."/>
            <person name="Clum A."/>
            <person name="Steindorff A."/>
            <person name="Ohm R."/>
            <person name="Martin F."/>
            <person name="Silar P."/>
            <person name="Natvig D."/>
            <person name="Lalanne C."/>
            <person name="Gautier V."/>
            <person name="Ament-Velasquez S.L."/>
            <person name="Kruys A."/>
            <person name="Hutchinson M.I."/>
            <person name="Powell A.J."/>
            <person name="Barry K."/>
            <person name="Miller A.N."/>
            <person name="Grigoriev I.V."/>
            <person name="Debuchy R."/>
            <person name="Gladieux P."/>
            <person name="Thoren M.H."/>
            <person name="Johannesson H."/>
        </authorList>
    </citation>
    <scope>NUCLEOTIDE SEQUENCE</scope>
    <source>
        <strain evidence="3">CBS 958.72</strain>
    </source>
</reference>
<sequence>MSLQKASATLALGSAELDKDFVVQIVATNTGNPVAVLENHPTIPNQRALMATLVPKFNILASRPEIVFLYDRSGSMGDGHKIPNLKAALYVFLKSLPVGVKFNIYSFRSNDEFLFKKCSQSYDASSLEKATRYVDTFNANFGGTEISRPLEQTFKYIQESKGAIRVFPLRLGSSVSHSLIEGCARAGNGFAQIVGDNEKMNNKVVRMLKASLTPHVKDYTLEVKYEAESTEGPDDDFEIIEKVMDALVLEVPESEPESKKSGPAVASKPISLFNASADLDADVEMVDASLDKSAVGKYSHVPPVPEPKLLQAPFNIPPLFSFNRTTVYILLSPETTQKTSKSAILRGTCAHGPLEIEIPVTVLPEKGETIHQLAARNAVGELEEGRGWIYHAKDVKGQLLVKKHQGRFSDMVERKAVRLGVTFQVGGKWCSFVAVENNKEQKETVQSQDPRTRGGVAFGGRGSRKCKGQQAPAASLSFDVSDDDEDEDDDDLGYGLFDGDAGVESSSVDFAGGNFSCESSAPPGTLSSNELMDFDFGEGGDKESKKLTDDSAENIQQGAMSGIQQCAVSGPKAGSFFAKSSAPQGAPTAPKKRSSSGRGGMGHMSAMGGGGPPPIPYPQQQMAQMAQMQCAAISPPPMDGMSFGNRSVKSTPLPTGGVRRNRAAPPPPPSPQAFLAMAAPRALAASGPATRSDTIPADPLEALIVLQTFTGSWAWTRPLLDVLKLQGSEAEISQKAISLNLDPVGCLFATALVLAFLETKLAGKKDEWEMLVEKARDRMAAELASAGRPSAEECIEKVKVLI</sequence>
<dbReference type="PANTHER" id="PTHR45737">
    <property type="entry name" value="VON WILLEBRAND FACTOR A DOMAIN-CONTAINING PROTEIN 5A"/>
    <property type="match status" value="1"/>
</dbReference>
<dbReference type="Proteomes" id="UP001287356">
    <property type="component" value="Unassembled WGS sequence"/>
</dbReference>
<feature type="compositionally biased region" description="Basic and acidic residues" evidence="1">
    <location>
        <begin position="539"/>
        <end position="549"/>
    </location>
</feature>
<dbReference type="PANTHER" id="PTHR45737:SF6">
    <property type="entry name" value="VON WILLEBRAND FACTOR A DOMAIN-CONTAINING PROTEIN 5A"/>
    <property type="match status" value="1"/>
</dbReference>
<keyword evidence="4" id="KW-1185">Reference proteome</keyword>
<feature type="compositionally biased region" description="Gly residues" evidence="1">
    <location>
        <begin position="597"/>
        <end position="610"/>
    </location>
</feature>
<feature type="region of interest" description="Disordered" evidence="1">
    <location>
        <begin position="440"/>
        <end position="494"/>
    </location>
</feature>
<gene>
    <name evidence="3" type="ORF">B0T24DRAFT_661277</name>
</gene>
<feature type="region of interest" description="Disordered" evidence="1">
    <location>
        <begin position="577"/>
        <end position="614"/>
    </location>
</feature>
<dbReference type="InterPro" id="IPR002035">
    <property type="entry name" value="VWF_A"/>
</dbReference>
<evidence type="ECO:0000259" key="2">
    <source>
        <dbReference type="PROSITE" id="PS50234"/>
    </source>
</evidence>
<proteinExistence type="predicted"/>
<feature type="region of interest" description="Disordered" evidence="1">
    <location>
        <begin position="519"/>
        <end position="551"/>
    </location>
</feature>
<dbReference type="PROSITE" id="PS50234">
    <property type="entry name" value="VWFA"/>
    <property type="match status" value="1"/>
</dbReference>
<protein>
    <recommendedName>
        <fullName evidence="2">VWFA domain-containing protein</fullName>
    </recommendedName>
</protein>
<evidence type="ECO:0000313" key="3">
    <source>
        <dbReference type="EMBL" id="KAK3382596.1"/>
    </source>
</evidence>
<comment type="caution">
    <text evidence="3">The sequence shown here is derived from an EMBL/GenBank/DDBJ whole genome shotgun (WGS) entry which is preliminary data.</text>
</comment>
<dbReference type="Gene3D" id="3.40.50.410">
    <property type="entry name" value="von Willebrand factor, type A domain"/>
    <property type="match status" value="1"/>
</dbReference>
<accession>A0AAE0TX07</accession>
<evidence type="ECO:0000256" key="1">
    <source>
        <dbReference type="SAM" id="MobiDB-lite"/>
    </source>
</evidence>
<feature type="compositionally biased region" description="Acidic residues" evidence="1">
    <location>
        <begin position="480"/>
        <end position="492"/>
    </location>
</feature>
<dbReference type="AlphaFoldDB" id="A0AAE0TX07"/>
<dbReference type="SUPFAM" id="SSF53300">
    <property type="entry name" value="vWA-like"/>
    <property type="match status" value="1"/>
</dbReference>
<dbReference type="Pfam" id="PF13768">
    <property type="entry name" value="VWA_3"/>
    <property type="match status" value="1"/>
</dbReference>
<organism evidence="3 4">
    <name type="scientific">Lasiosphaeria ovina</name>
    <dbReference type="NCBI Taxonomy" id="92902"/>
    <lineage>
        <taxon>Eukaryota</taxon>
        <taxon>Fungi</taxon>
        <taxon>Dikarya</taxon>
        <taxon>Ascomycota</taxon>
        <taxon>Pezizomycotina</taxon>
        <taxon>Sordariomycetes</taxon>
        <taxon>Sordariomycetidae</taxon>
        <taxon>Sordariales</taxon>
        <taxon>Lasiosphaeriaceae</taxon>
        <taxon>Lasiosphaeria</taxon>
    </lineage>
</organism>
<reference evidence="3" key="1">
    <citation type="journal article" date="2023" name="Mol. Phylogenet. Evol.">
        <title>Genome-scale phylogeny and comparative genomics of the fungal order Sordariales.</title>
        <authorList>
            <person name="Hensen N."/>
            <person name="Bonometti L."/>
            <person name="Westerberg I."/>
            <person name="Brannstrom I.O."/>
            <person name="Guillou S."/>
            <person name="Cros-Aarteil S."/>
            <person name="Calhoun S."/>
            <person name="Haridas S."/>
            <person name="Kuo A."/>
            <person name="Mondo S."/>
            <person name="Pangilinan J."/>
            <person name="Riley R."/>
            <person name="LaButti K."/>
            <person name="Andreopoulos B."/>
            <person name="Lipzen A."/>
            <person name="Chen C."/>
            <person name="Yan M."/>
            <person name="Daum C."/>
            <person name="Ng V."/>
            <person name="Clum A."/>
            <person name="Steindorff A."/>
            <person name="Ohm R.A."/>
            <person name="Martin F."/>
            <person name="Silar P."/>
            <person name="Natvig D.O."/>
            <person name="Lalanne C."/>
            <person name="Gautier V."/>
            <person name="Ament-Velasquez S.L."/>
            <person name="Kruys A."/>
            <person name="Hutchinson M.I."/>
            <person name="Powell A.J."/>
            <person name="Barry K."/>
            <person name="Miller A.N."/>
            <person name="Grigoriev I.V."/>
            <person name="Debuchy R."/>
            <person name="Gladieux P."/>
            <person name="Hiltunen Thoren M."/>
            <person name="Johannesson H."/>
        </authorList>
    </citation>
    <scope>NUCLEOTIDE SEQUENCE</scope>
    <source>
        <strain evidence="3">CBS 958.72</strain>
    </source>
</reference>
<dbReference type="InterPro" id="IPR036465">
    <property type="entry name" value="vWFA_dom_sf"/>
</dbReference>
<dbReference type="EMBL" id="JAULSN010000001">
    <property type="protein sequence ID" value="KAK3382596.1"/>
    <property type="molecule type" value="Genomic_DNA"/>
</dbReference>
<name>A0AAE0TX07_9PEZI</name>